<sequence length="123" mass="14053">MLLRYVGTTDKAIKFVDKSGKVFALLESVQVPLPDQRVLSLSKDVKPNYNVTPTGRAVSFECWIGLQPGDVFDFISKEFIDIPDDKLTQFEGWYDPALEGRYGPTRYAGESTTRSRRWSKRWG</sequence>
<feature type="compositionally biased region" description="Basic residues" evidence="1">
    <location>
        <begin position="114"/>
        <end position="123"/>
    </location>
</feature>
<dbReference type="RefSeq" id="WP_167012557.1">
    <property type="nucleotide sequence ID" value="NZ_VWXF01000001.1"/>
</dbReference>
<gene>
    <name evidence="2" type="ORF">F3J40_03120</name>
</gene>
<organism evidence="2 3">
    <name type="scientific">Candidatus Pantoea multigeneris</name>
    <dbReference type="NCBI Taxonomy" id="2608357"/>
    <lineage>
        <taxon>Bacteria</taxon>
        <taxon>Pseudomonadati</taxon>
        <taxon>Pseudomonadota</taxon>
        <taxon>Gammaproteobacteria</taxon>
        <taxon>Enterobacterales</taxon>
        <taxon>Erwiniaceae</taxon>
        <taxon>Pantoea</taxon>
    </lineage>
</organism>
<protein>
    <submittedName>
        <fullName evidence="2">Uncharacterized protein</fullName>
    </submittedName>
</protein>
<keyword evidence="3" id="KW-1185">Reference proteome</keyword>
<feature type="region of interest" description="Disordered" evidence="1">
    <location>
        <begin position="102"/>
        <end position="123"/>
    </location>
</feature>
<name>A0ABX0R5C7_9GAMM</name>
<dbReference type="Proteomes" id="UP001515683">
    <property type="component" value="Unassembled WGS sequence"/>
</dbReference>
<dbReference type="EMBL" id="VWXF01000001">
    <property type="protein sequence ID" value="NIF20610.1"/>
    <property type="molecule type" value="Genomic_DNA"/>
</dbReference>
<evidence type="ECO:0000313" key="3">
    <source>
        <dbReference type="Proteomes" id="UP001515683"/>
    </source>
</evidence>
<proteinExistence type="predicted"/>
<comment type="caution">
    <text evidence="2">The sequence shown here is derived from an EMBL/GenBank/DDBJ whole genome shotgun (WGS) entry which is preliminary data.</text>
</comment>
<accession>A0ABX0R5C7</accession>
<evidence type="ECO:0000313" key="2">
    <source>
        <dbReference type="EMBL" id="NIF20610.1"/>
    </source>
</evidence>
<evidence type="ECO:0000256" key="1">
    <source>
        <dbReference type="SAM" id="MobiDB-lite"/>
    </source>
</evidence>
<reference evidence="2 3" key="1">
    <citation type="journal article" date="2019" name="bioRxiv">
        <title>Bacteria contribute to plant secondary compound degradation in a generalist herbivore system.</title>
        <authorList>
            <person name="Francoeur C.B."/>
            <person name="Khadempour L."/>
            <person name="Moreira-Soto R.D."/>
            <person name="Gotting K."/>
            <person name="Book A.J."/>
            <person name="Pinto-Tomas A.A."/>
            <person name="Keefover-Ring K."/>
            <person name="Currie C.R."/>
        </authorList>
    </citation>
    <scope>NUCLEOTIDE SEQUENCE [LARGE SCALE GENOMIC DNA]</scope>
    <source>
        <strain evidence="2">Acro-835</strain>
    </source>
</reference>